<evidence type="ECO:0000256" key="6">
    <source>
        <dbReference type="SAM" id="Coils"/>
    </source>
</evidence>
<organism evidence="8 9">
    <name type="scientific">Nosema granulosis</name>
    <dbReference type="NCBI Taxonomy" id="83296"/>
    <lineage>
        <taxon>Eukaryota</taxon>
        <taxon>Fungi</taxon>
        <taxon>Fungi incertae sedis</taxon>
        <taxon>Microsporidia</taxon>
        <taxon>Nosematidae</taxon>
        <taxon>Nosema</taxon>
    </lineage>
</organism>
<keyword evidence="4" id="KW-0804">Transcription</keyword>
<keyword evidence="5" id="KW-0539">Nucleus</keyword>
<dbReference type="EMBL" id="SBJO01000102">
    <property type="protein sequence ID" value="KAF9763081.1"/>
    <property type="molecule type" value="Genomic_DNA"/>
</dbReference>
<keyword evidence="9" id="KW-1185">Reference proteome</keyword>
<evidence type="ECO:0000259" key="7">
    <source>
        <dbReference type="SMART" id="SM01370"/>
    </source>
</evidence>
<dbReference type="InterPro" id="IPR006751">
    <property type="entry name" value="TAFII55_prot_cons_reg"/>
</dbReference>
<evidence type="ECO:0000256" key="5">
    <source>
        <dbReference type="ARBA" id="ARBA00023242"/>
    </source>
</evidence>
<comment type="similarity">
    <text evidence="2">Belongs to the TAF7 family.</text>
</comment>
<dbReference type="GO" id="GO:0005669">
    <property type="term" value="C:transcription factor TFIID complex"/>
    <property type="evidence" value="ECO:0007669"/>
    <property type="project" value="InterPro"/>
</dbReference>
<dbReference type="PANTHER" id="PTHR12228:SF0">
    <property type="entry name" value="TATA-BOX BINDING PROTEIN ASSOCIATED FACTOR 7"/>
    <property type="match status" value="1"/>
</dbReference>
<name>A0A9P6GZW6_9MICR</name>
<dbReference type="InterPro" id="IPR037817">
    <property type="entry name" value="TAF7"/>
</dbReference>
<proteinExistence type="inferred from homology"/>
<dbReference type="SMART" id="SM01370">
    <property type="entry name" value="TAFII55_N"/>
    <property type="match status" value="1"/>
</dbReference>
<gene>
    <name evidence="8" type="primary">Taf7</name>
    <name evidence="8" type="ORF">NGRA_1521</name>
</gene>
<protein>
    <submittedName>
        <fullName evidence="8">Transcription initiation factor TFIID subunit 7</fullName>
    </submittedName>
</protein>
<dbReference type="GO" id="GO:0051123">
    <property type="term" value="P:RNA polymerase II preinitiation complex assembly"/>
    <property type="evidence" value="ECO:0007669"/>
    <property type="project" value="TreeGrafter"/>
</dbReference>
<feature type="domain" description="TAFII55 protein conserved region" evidence="7">
    <location>
        <begin position="1"/>
        <end position="136"/>
    </location>
</feature>
<feature type="coiled-coil region" evidence="6">
    <location>
        <begin position="110"/>
        <end position="160"/>
    </location>
</feature>
<dbReference type="OrthoDB" id="153872at2759"/>
<keyword evidence="6" id="KW-0175">Coiled coil</keyword>
<dbReference type="Pfam" id="PF04658">
    <property type="entry name" value="TAFII55_N"/>
    <property type="match status" value="1"/>
</dbReference>
<evidence type="ECO:0000256" key="4">
    <source>
        <dbReference type="ARBA" id="ARBA00023163"/>
    </source>
</evidence>
<dbReference type="GO" id="GO:0016251">
    <property type="term" value="F:RNA polymerase II general transcription initiation factor activity"/>
    <property type="evidence" value="ECO:0007669"/>
    <property type="project" value="TreeGrafter"/>
</dbReference>
<evidence type="ECO:0000313" key="9">
    <source>
        <dbReference type="Proteomes" id="UP000740883"/>
    </source>
</evidence>
<dbReference type="CDD" id="cd08047">
    <property type="entry name" value="TAF7"/>
    <property type="match status" value="1"/>
</dbReference>
<dbReference type="AlphaFoldDB" id="A0A9P6GZW6"/>
<dbReference type="PANTHER" id="PTHR12228">
    <property type="entry name" value="TRANSCRIPTION INITIATION FACTOR TFIID 55 KD SUBUNIT-RELATED"/>
    <property type="match status" value="1"/>
</dbReference>
<accession>A0A9P6GZW6</accession>
<dbReference type="Proteomes" id="UP000740883">
    <property type="component" value="Unassembled WGS sequence"/>
</dbReference>
<evidence type="ECO:0000256" key="1">
    <source>
        <dbReference type="ARBA" id="ARBA00004123"/>
    </source>
</evidence>
<keyword evidence="3" id="KW-0805">Transcription regulation</keyword>
<evidence type="ECO:0000313" key="8">
    <source>
        <dbReference type="EMBL" id="KAF9763081.1"/>
    </source>
</evidence>
<evidence type="ECO:0000256" key="2">
    <source>
        <dbReference type="ARBA" id="ARBA00009368"/>
    </source>
</evidence>
<evidence type="ECO:0000256" key="3">
    <source>
        <dbReference type="ARBA" id="ARBA00023015"/>
    </source>
</evidence>
<comment type="subcellular location">
    <subcellularLocation>
        <location evidence="1">Nucleus</location>
    </subcellularLocation>
</comment>
<sequence>MEHHFILRFSKGFRENVNLHESKIERLDNDRVKLFYKNKSFPGIVVPLPCVVESQKTLDNKQFYKVCDVSTLIVIYPDDQIDLDKERQLLSLSGLTPPMKFVKSRRFAKKNVAIQEVEEIEKKVQELLERDRQSSKVEIVEEEEEDVDEISNIAAEIESNIEIKPAVEEKIEESPEILELRKQIVSQERRVEEALNPILKQRFQKALDEMKSRLQELTGPKK</sequence>
<comment type="caution">
    <text evidence="8">The sequence shown here is derived from an EMBL/GenBank/DDBJ whole genome shotgun (WGS) entry which is preliminary data.</text>
</comment>
<reference evidence="8 9" key="1">
    <citation type="journal article" date="2020" name="Genome Biol. Evol.">
        <title>Comparative genomics of strictly vertically transmitted, feminizing microsporidia endosymbionts of amphipod crustaceans.</title>
        <authorList>
            <person name="Cormier A."/>
            <person name="Chebbi M.A."/>
            <person name="Giraud I."/>
            <person name="Wattier R."/>
            <person name="Teixeira M."/>
            <person name="Gilbert C."/>
            <person name="Rigaud T."/>
            <person name="Cordaux R."/>
        </authorList>
    </citation>
    <scope>NUCLEOTIDE SEQUENCE [LARGE SCALE GENOMIC DNA]</scope>
    <source>
        <strain evidence="8 9">Ou3-Ou53</strain>
    </source>
</reference>